<dbReference type="Proteomes" id="UP000654345">
    <property type="component" value="Unassembled WGS sequence"/>
</dbReference>
<dbReference type="Pfam" id="PF05239">
    <property type="entry name" value="PRC"/>
    <property type="match status" value="1"/>
</dbReference>
<dbReference type="RefSeq" id="WP_201371353.1">
    <property type="nucleotide sequence ID" value="NZ_BNJG01000001.1"/>
</dbReference>
<dbReference type="InterPro" id="IPR011033">
    <property type="entry name" value="PRC_barrel-like_sf"/>
</dbReference>
<comment type="caution">
    <text evidence="2">The sequence shown here is derived from an EMBL/GenBank/DDBJ whole genome shotgun (WGS) entry which is preliminary data.</text>
</comment>
<evidence type="ECO:0000313" key="2">
    <source>
        <dbReference type="EMBL" id="GHO54672.1"/>
    </source>
</evidence>
<sequence>MQPPTNIRKWTELKGIAAVSLDTGKKVGTIEDFYFEPQTGSIYAFQVKTGLFGHHALPLAHIKAIGIDAITFDSEKSLAKEEKGSHLATLPLASILNQYRVLSEGGTVVGTIGNILLDVVDSTQVLLAGFELAGGLREKLTGHHHMFGANQVASYGHDVIVIPDAVAQTLQ</sequence>
<keyword evidence="3" id="KW-1185">Reference proteome</keyword>
<organism evidence="2 3">
    <name type="scientific">Ktedonobacter robiniae</name>
    <dbReference type="NCBI Taxonomy" id="2778365"/>
    <lineage>
        <taxon>Bacteria</taxon>
        <taxon>Bacillati</taxon>
        <taxon>Chloroflexota</taxon>
        <taxon>Ktedonobacteria</taxon>
        <taxon>Ktedonobacterales</taxon>
        <taxon>Ktedonobacteraceae</taxon>
        <taxon>Ktedonobacter</taxon>
    </lineage>
</organism>
<dbReference type="Gene3D" id="2.30.30.240">
    <property type="entry name" value="PRC-barrel domain"/>
    <property type="match status" value="1"/>
</dbReference>
<dbReference type="EMBL" id="BNJG01000001">
    <property type="protein sequence ID" value="GHO54672.1"/>
    <property type="molecule type" value="Genomic_DNA"/>
</dbReference>
<feature type="domain" description="PRC-barrel" evidence="1">
    <location>
        <begin position="10"/>
        <end position="74"/>
    </location>
</feature>
<protein>
    <recommendedName>
        <fullName evidence="1">PRC-barrel domain-containing protein</fullName>
    </recommendedName>
</protein>
<evidence type="ECO:0000313" key="3">
    <source>
        <dbReference type="Proteomes" id="UP000654345"/>
    </source>
</evidence>
<dbReference type="SUPFAM" id="SSF50346">
    <property type="entry name" value="PRC-barrel domain"/>
    <property type="match status" value="1"/>
</dbReference>
<proteinExistence type="predicted"/>
<evidence type="ECO:0000259" key="1">
    <source>
        <dbReference type="Pfam" id="PF05239"/>
    </source>
</evidence>
<gene>
    <name evidence="2" type="ORF">KSB_31470</name>
</gene>
<dbReference type="InterPro" id="IPR027275">
    <property type="entry name" value="PRC-brl_dom"/>
</dbReference>
<name>A0ABQ3UQM5_9CHLR</name>
<reference evidence="2 3" key="1">
    <citation type="journal article" date="2021" name="Int. J. Syst. Evol. Microbiol.">
        <title>Reticulibacter mediterranei gen. nov., sp. nov., within the new family Reticulibacteraceae fam. nov., and Ktedonospora formicarum gen. nov., sp. nov., Ktedonobacter robiniae sp. nov., Dictyobacter formicarum sp. nov. and Dictyobacter arantiisoli sp. nov., belonging to the class Ktedonobacteria.</title>
        <authorList>
            <person name="Yabe S."/>
            <person name="Zheng Y."/>
            <person name="Wang C.M."/>
            <person name="Sakai Y."/>
            <person name="Abe K."/>
            <person name="Yokota A."/>
            <person name="Donadio S."/>
            <person name="Cavaletti L."/>
            <person name="Monciardini P."/>
        </authorList>
    </citation>
    <scope>NUCLEOTIDE SEQUENCE [LARGE SCALE GENOMIC DNA]</scope>
    <source>
        <strain evidence="2 3">SOSP1-30</strain>
    </source>
</reference>
<accession>A0ABQ3UQM5</accession>